<dbReference type="AlphaFoldDB" id="A0A918DUS0"/>
<feature type="transmembrane region" description="Helical" evidence="2">
    <location>
        <begin position="84"/>
        <end position="111"/>
    </location>
</feature>
<evidence type="ECO:0000256" key="1">
    <source>
        <dbReference type="RuleBase" id="RU369079"/>
    </source>
</evidence>
<dbReference type="PANTHER" id="PTHR43849">
    <property type="entry name" value="BLL3936 PROTEIN"/>
    <property type="match status" value="1"/>
</dbReference>
<evidence type="ECO:0000313" key="4">
    <source>
        <dbReference type="EMBL" id="GGO84049.1"/>
    </source>
</evidence>
<keyword evidence="2" id="KW-1133">Transmembrane helix</keyword>
<feature type="domain" description="TRAP C4-dicarboxylate transport system permease DctM subunit" evidence="3">
    <location>
        <begin position="2"/>
        <end position="135"/>
    </location>
</feature>
<reference evidence="4 5" key="1">
    <citation type="journal article" date="2014" name="Int. J. Syst. Evol. Microbiol.">
        <title>Complete genome sequence of Corynebacterium casei LMG S-19264T (=DSM 44701T), isolated from a smear-ripened cheese.</title>
        <authorList>
            <consortium name="US DOE Joint Genome Institute (JGI-PGF)"/>
            <person name="Walter F."/>
            <person name="Albersmeier A."/>
            <person name="Kalinowski J."/>
            <person name="Ruckert C."/>
        </authorList>
    </citation>
    <scope>NUCLEOTIDE SEQUENCE [LARGE SCALE GENOMIC DNA]</scope>
    <source>
        <strain evidence="4 5">CGMCC 1.7286</strain>
    </source>
</reference>
<keyword evidence="1" id="KW-1003">Cell membrane</keyword>
<feature type="transmembrane region" description="Helical" evidence="2">
    <location>
        <begin position="41"/>
        <end position="72"/>
    </location>
</feature>
<name>A0A918DUS0_9GAMM</name>
<organism evidence="4 5">
    <name type="scientific">Marinobacterium nitratireducens</name>
    <dbReference type="NCBI Taxonomy" id="518897"/>
    <lineage>
        <taxon>Bacteria</taxon>
        <taxon>Pseudomonadati</taxon>
        <taxon>Pseudomonadota</taxon>
        <taxon>Gammaproteobacteria</taxon>
        <taxon>Oceanospirillales</taxon>
        <taxon>Oceanospirillaceae</taxon>
        <taxon>Marinobacterium</taxon>
    </lineage>
</organism>
<keyword evidence="1" id="KW-0997">Cell inner membrane</keyword>
<evidence type="ECO:0000259" key="3">
    <source>
        <dbReference type="Pfam" id="PF06808"/>
    </source>
</evidence>
<dbReference type="PANTHER" id="PTHR43849:SF2">
    <property type="entry name" value="BLL3936 PROTEIN"/>
    <property type="match status" value="1"/>
</dbReference>
<comment type="function">
    <text evidence="1">Part of the tripartite ATP-independent periplasmic (TRAP) transport system.</text>
</comment>
<keyword evidence="5" id="KW-1185">Reference proteome</keyword>
<evidence type="ECO:0000313" key="5">
    <source>
        <dbReference type="Proteomes" id="UP000599578"/>
    </source>
</evidence>
<dbReference type="Proteomes" id="UP000599578">
    <property type="component" value="Unassembled WGS sequence"/>
</dbReference>
<feature type="transmembrane region" description="Helical" evidence="2">
    <location>
        <begin position="177"/>
        <end position="202"/>
    </location>
</feature>
<dbReference type="RefSeq" id="WP_229721941.1">
    <property type="nucleotide sequence ID" value="NZ_BMLT01000007.1"/>
</dbReference>
<evidence type="ECO:0000256" key="2">
    <source>
        <dbReference type="SAM" id="Phobius"/>
    </source>
</evidence>
<dbReference type="GO" id="GO:0022857">
    <property type="term" value="F:transmembrane transporter activity"/>
    <property type="evidence" value="ECO:0007669"/>
    <property type="project" value="UniProtKB-UniRule"/>
</dbReference>
<dbReference type="InterPro" id="IPR010656">
    <property type="entry name" value="DctM"/>
</dbReference>
<comment type="subcellular location">
    <subcellularLocation>
        <location evidence="1">Cell inner membrane</location>
        <topology evidence="1">Multi-pass membrane protein</topology>
    </subcellularLocation>
</comment>
<dbReference type="GO" id="GO:0005886">
    <property type="term" value="C:plasma membrane"/>
    <property type="evidence" value="ECO:0007669"/>
    <property type="project" value="UniProtKB-SubCell"/>
</dbReference>
<dbReference type="EMBL" id="BMLT01000007">
    <property type="protein sequence ID" value="GGO84049.1"/>
    <property type="molecule type" value="Genomic_DNA"/>
</dbReference>
<sequence length="224" mass="22851">MVGILLACAQILVAMINLTGIGVSMASGILALAGDSPLGVAVIVALVCIVMGMGVPTTAAYVLVAAVMAPALTGMGFEPFAAHMFVFFYATLSVITPPVCIAVFVAAGIAVERWSKVAKWALTLSAVTYLIPFLFSPGYLGQGGIIAILQAALFGCVICIAVSVLLSGLAAINPLTIAAWLAVAVCAVWPSIYAQISSLVLLGPAIWLLRSRLETAASVPGCAK</sequence>
<proteinExistence type="predicted"/>
<keyword evidence="2" id="KW-0472">Membrane</keyword>
<keyword evidence="1" id="KW-0813">Transport</keyword>
<keyword evidence="2" id="KW-0812">Transmembrane</keyword>
<feature type="transmembrane region" description="Helical" evidence="2">
    <location>
        <begin position="117"/>
        <end position="135"/>
    </location>
</feature>
<gene>
    <name evidence="4" type="ORF">GCM10011348_29390</name>
</gene>
<accession>A0A918DUS0</accession>
<comment type="caution">
    <text evidence="4">The sequence shown here is derived from an EMBL/GenBank/DDBJ whole genome shotgun (WGS) entry which is preliminary data.</text>
</comment>
<dbReference type="Pfam" id="PF06808">
    <property type="entry name" value="DctM"/>
    <property type="match status" value="1"/>
</dbReference>
<protein>
    <recommendedName>
        <fullName evidence="3">TRAP C4-dicarboxylate transport system permease DctM subunit domain-containing protein</fullName>
    </recommendedName>
</protein>
<feature type="transmembrane region" description="Helical" evidence="2">
    <location>
        <begin position="147"/>
        <end position="171"/>
    </location>
</feature>